<dbReference type="PANTHER" id="PTHR30269">
    <property type="entry name" value="TRANSMEMBRANE PROTEIN YFCA"/>
    <property type="match status" value="1"/>
</dbReference>
<dbReference type="RefSeq" id="WP_407695181.1">
    <property type="nucleotide sequence ID" value="NZ_FQUG01000003.1"/>
</dbReference>
<reference evidence="9 10" key="1">
    <citation type="submission" date="2016-11" db="EMBL/GenBank/DDBJ databases">
        <authorList>
            <person name="Jaros S."/>
            <person name="Januszkiewicz K."/>
            <person name="Wedrychowicz H."/>
        </authorList>
    </citation>
    <scope>NUCLEOTIDE SEQUENCE [LARGE SCALE GENOMIC DNA]</scope>
    <source>
        <strain evidence="9 10">DSM 10502</strain>
    </source>
</reference>
<dbReference type="GO" id="GO:0005886">
    <property type="term" value="C:plasma membrane"/>
    <property type="evidence" value="ECO:0007669"/>
    <property type="project" value="UniProtKB-SubCell"/>
</dbReference>
<evidence type="ECO:0000256" key="3">
    <source>
        <dbReference type="ARBA" id="ARBA00022448"/>
    </source>
</evidence>
<keyword evidence="10" id="KW-1185">Reference proteome</keyword>
<gene>
    <name evidence="9" type="ORF">SAMN02745190_00807</name>
</gene>
<feature type="transmembrane region" description="Helical" evidence="8">
    <location>
        <begin position="234"/>
        <end position="251"/>
    </location>
</feature>
<evidence type="ECO:0000256" key="2">
    <source>
        <dbReference type="ARBA" id="ARBA00009142"/>
    </source>
</evidence>
<accession>A0A1M4UX35</accession>
<feature type="transmembrane region" description="Helical" evidence="8">
    <location>
        <begin position="80"/>
        <end position="97"/>
    </location>
</feature>
<name>A0A1M4UX35_9FIRM</name>
<evidence type="ECO:0000313" key="10">
    <source>
        <dbReference type="Proteomes" id="UP000184404"/>
    </source>
</evidence>
<evidence type="ECO:0000256" key="1">
    <source>
        <dbReference type="ARBA" id="ARBA00004651"/>
    </source>
</evidence>
<feature type="transmembrane region" description="Helical" evidence="8">
    <location>
        <begin position="103"/>
        <end position="121"/>
    </location>
</feature>
<feature type="transmembrane region" description="Helical" evidence="8">
    <location>
        <begin position="158"/>
        <end position="177"/>
    </location>
</feature>
<protein>
    <recommendedName>
        <fullName evidence="8">Probable membrane transporter protein</fullName>
    </recommendedName>
</protein>
<organism evidence="9 10">
    <name type="scientific">Schwartzia succinivorans DSM 10502</name>
    <dbReference type="NCBI Taxonomy" id="1123243"/>
    <lineage>
        <taxon>Bacteria</taxon>
        <taxon>Bacillati</taxon>
        <taxon>Bacillota</taxon>
        <taxon>Negativicutes</taxon>
        <taxon>Selenomonadales</taxon>
        <taxon>Selenomonadaceae</taxon>
        <taxon>Schwartzia</taxon>
    </lineage>
</organism>
<dbReference type="EMBL" id="FQUG01000003">
    <property type="protein sequence ID" value="SHE61238.1"/>
    <property type="molecule type" value="Genomic_DNA"/>
</dbReference>
<keyword evidence="3" id="KW-0813">Transport</keyword>
<dbReference type="Pfam" id="PF01925">
    <property type="entry name" value="TauE"/>
    <property type="match status" value="1"/>
</dbReference>
<dbReference type="PANTHER" id="PTHR30269:SF0">
    <property type="entry name" value="MEMBRANE TRANSPORTER PROTEIN YFCA-RELATED"/>
    <property type="match status" value="1"/>
</dbReference>
<keyword evidence="4 8" id="KW-1003">Cell membrane</keyword>
<dbReference type="InterPro" id="IPR052017">
    <property type="entry name" value="TSUP"/>
</dbReference>
<comment type="subcellular location">
    <subcellularLocation>
        <location evidence="1 8">Cell membrane</location>
        <topology evidence="1 8">Multi-pass membrane protein</topology>
    </subcellularLocation>
</comment>
<keyword evidence="7 8" id="KW-0472">Membrane</keyword>
<feature type="transmembrane region" description="Helical" evidence="8">
    <location>
        <begin position="133"/>
        <end position="152"/>
    </location>
</feature>
<dbReference type="STRING" id="1123243.SAMN02745190_00807"/>
<evidence type="ECO:0000313" key="9">
    <source>
        <dbReference type="EMBL" id="SHE61238.1"/>
    </source>
</evidence>
<dbReference type="AlphaFoldDB" id="A0A1M4UX35"/>
<feature type="transmembrane region" description="Helical" evidence="8">
    <location>
        <begin position="184"/>
        <end position="203"/>
    </location>
</feature>
<keyword evidence="6 8" id="KW-1133">Transmembrane helix</keyword>
<dbReference type="Proteomes" id="UP000184404">
    <property type="component" value="Unassembled WGS sequence"/>
</dbReference>
<dbReference type="InterPro" id="IPR002781">
    <property type="entry name" value="TM_pro_TauE-like"/>
</dbReference>
<sequence length="256" mass="27277">MFEMPDLATAVFLAVMGFVASFIDSVVGGGGLISTPALLWTGLPPITTLATNKVAATMGSLTSFVQFVRSGKMDTELIKKLFPISFIGSVLGVFAVRMVPADFLKPLVIVMLIGVALYSIFKKDWGKVSTYHGMTNRMFVLSCVTAFVFGFYDGFFGPGTGSFLLFAFLMIGFDFIGAAANGRALNFASNIAAFITFTALGLANYGYAIPMGIAMIAGAVCGTKMALTKGAAYVRPLFIGVTSILIGKQLWDLFFK</sequence>
<evidence type="ECO:0000256" key="8">
    <source>
        <dbReference type="RuleBase" id="RU363041"/>
    </source>
</evidence>
<evidence type="ECO:0000256" key="4">
    <source>
        <dbReference type="ARBA" id="ARBA00022475"/>
    </source>
</evidence>
<proteinExistence type="inferred from homology"/>
<evidence type="ECO:0000256" key="7">
    <source>
        <dbReference type="ARBA" id="ARBA00023136"/>
    </source>
</evidence>
<evidence type="ECO:0000256" key="5">
    <source>
        <dbReference type="ARBA" id="ARBA00022692"/>
    </source>
</evidence>
<comment type="similarity">
    <text evidence="2 8">Belongs to the 4-toluene sulfonate uptake permease (TSUP) (TC 2.A.102) family.</text>
</comment>
<evidence type="ECO:0000256" key="6">
    <source>
        <dbReference type="ARBA" id="ARBA00022989"/>
    </source>
</evidence>
<keyword evidence="5 8" id="KW-0812">Transmembrane</keyword>
<feature type="transmembrane region" description="Helical" evidence="8">
    <location>
        <begin position="46"/>
        <end position="68"/>
    </location>
</feature>